<dbReference type="Pfam" id="PF13408">
    <property type="entry name" value="Zn_ribbon_recom"/>
    <property type="match status" value="1"/>
</dbReference>
<reference evidence="2" key="1">
    <citation type="submission" date="2019-08" db="EMBL/GenBank/DDBJ databases">
        <authorList>
            <person name="Kucharzyk K."/>
            <person name="Murdoch R.W."/>
            <person name="Higgins S."/>
            <person name="Loffler F."/>
        </authorList>
    </citation>
    <scope>NUCLEOTIDE SEQUENCE</scope>
</reference>
<organism evidence="2">
    <name type="scientific">bioreactor metagenome</name>
    <dbReference type="NCBI Taxonomy" id="1076179"/>
    <lineage>
        <taxon>unclassified sequences</taxon>
        <taxon>metagenomes</taxon>
        <taxon>ecological metagenomes</taxon>
    </lineage>
</organism>
<proteinExistence type="predicted"/>
<accession>A0A645GRZ1</accession>
<protein>
    <recommendedName>
        <fullName evidence="1">Recombinase zinc beta ribbon domain-containing protein</fullName>
    </recommendedName>
</protein>
<name>A0A645GRZ1_9ZZZZ</name>
<dbReference type="EMBL" id="VSSQ01079468">
    <property type="protein sequence ID" value="MPN28986.1"/>
    <property type="molecule type" value="Genomic_DNA"/>
</dbReference>
<evidence type="ECO:0000259" key="1">
    <source>
        <dbReference type="Pfam" id="PF13408"/>
    </source>
</evidence>
<evidence type="ECO:0000313" key="2">
    <source>
        <dbReference type="EMBL" id="MPN28986.1"/>
    </source>
</evidence>
<comment type="caution">
    <text evidence="2">The sequence shown here is derived from an EMBL/GenBank/DDBJ whole genome shotgun (WGS) entry which is preliminary data.</text>
</comment>
<dbReference type="InterPro" id="IPR025827">
    <property type="entry name" value="Zn_ribbon_recom_dom"/>
</dbReference>
<feature type="domain" description="Recombinase zinc beta ribbon" evidence="1">
    <location>
        <begin position="1"/>
        <end position="58"/>
    </location>
</feature>
<sequence length="92" mass="10732">MFCGNCGAPYTRKTAARRGKLHHKYWSCKDRIKGKRGNGCKNRNIKEDELLKIISDKLGWRWVDSEHFDSDAMLRIVKRIVITDNDVLLDLL</sequence>
<gene>
    <name evidence="2" type="ORF">SDC9_176433</name>
</gene>
<dbReference type="AlphaFoldDB" id="A0A645GRZ1"/>